<organism evidence="2 3">
    <name type="scientific">Paenibacillus endophyticus</name>
    <dbReference type="NCBI Taxonomy" id="1294268"/>
    <lineage>
        <taxon>Bacteria</taxon>
        <taxon>Bacillati</taxon>
        <taxon>Bacillota</taxon>
        <taxon>Bacilli</taxon>
        <taxon>Bacillales</taxon>
        <taxon>Paenibacillaceae</taxon>
        <taxon>Paenibacillus</taxon>
    </lineage>
</organism>
<name>A0A7W5C6H3_9BACL</name>
<keyword evidence="1" id="KW-0472">Membrane</keyword>
<keyword evidence="3" id="KW-1185">Reference proteome</keyword>
<reference evidence="2 3" key="1">
    <citation type="submission" date="2020-08" db="EMBL/GenBank/DDBJ databases">
        <title>Genomic Encyclopedia of Type Strains, Phase III (KMG-III): the genomes of soil and plant-associated and newly described type strains.</title>
        <authorList>
            <person name="Whitman W."/>
        </authorList>
    </citation>
    <scope>NUCLEOTIDE SEQUENCE [LARGE SCALE GENOMIC DNA]</scope>
    <source>
        <strain evidence="2 3">CECT 8234</strain>
    </source>
</reference>
<evidence type="ECO:0000313" key="2">
    <source>
        <dbReference type="EMBL" id="MBB3151574.1"/>
    </source>
</evidence>
<protein>
    <submittedName>
        <fullName evidence="2">Ferric iron reductase protein FhuF</fullName>
    </submittedName>
</protein>
<keyword evidence="1" id="KW-0812">Transmembrane</keyword>
<proteinExistence type="predicted"/>
<keyword evidence="1" id="KW-1133">Transmembrane helix</keyword>
<accession>A0A7W5C6H3</accession>
<comment type="caution">
    <text evidence="2">The sequence shown here is derived from an EMBL/GenBank/DDBJ whole genome shotgun (WGS) entry which is preliminary data.</text>
</comment>
<dbReference type="EMBL" id="JACHXW010000004">
    <property type="protein sequence ID" value="MBB3151574.1"/>
    <property type="molecule type" value="Genomic_DNA"/>
</dbReference>
<evidence type="ECO:0000256" key="1">
    <source>
        <dbReference type="SAM" id="Phobius"/>
    </source>
</evidence>
<dbReference type="RefSeq" id="WP_183560694.1">
    <property type="nucleotide sequence ID" value="NZ_CBCSLB010000011.1"/>
</dbReference>
<evidence type="ECO:0000313" key="3">
    <source>
        <dbReference type="Proteomes" id="UP000518605"/>
    </source>
</evidence>
<dbReference type="AlphaFoldDB" id="A0A7W5C6H3"/>
<feature type="transmembrane region" description="Helical" evidence="1">
    <location>
        <begin position="57"/>
        <end position="78"/>
    </location>
</feature>
<dbReference type="Proteomes" id="UP000518605">
    <property type="component" value="Unassembled WGS sequence"/>
</dbReference>
<gene>
    <name evidence="2" type="ORF">FHS16_001620</name>
</gene>
<sequence>MPNQMDFTLVDMFFHISPKGAEHPLLELPATDFRDREIAYHTLITAGNMVQATSIQLAASFVGISFFNLCITNLIFAAQYNRYLDLSLDNLTYQLESHDDHAHLGFKIKELRWTEVPLAVEERKAFLEKAFSSSFQNEINDIVEAVAVGADVKSGMIWSQVGGQINEVRHYVLEQIKDPALVEAFLRDLDVILSLPAEVFNRKRNPFVHKPRFIDNPWAPEGGQLMLRSSCCMYDCRVDGQKCYNCPRMLPEERDERRKLVVAGAH</sequence>